<comment type="caution">
    <text evidence="2">The sequence shown here is derived from an EMBL/GenBank/DDBJ whole genome shotgun (WGS) entry which is preliminary data.</text>
</comment>
<keyword evidence="3" id="KW-1185">Reference proteome</keyword>
<dbReference type="Gene3D" id="3.40.50.1820">
    <property type="entry name" value="alpha/beta hydrolase"/>
    <property type="match status" value="1"/>
</dbReference>
<name>A0A2M8WUZ8_9MICO</name>
<dbReference type="InterPro" id="IPR029058">
    <property type="entry name" value="AB_hydrolase_fold"/>
</dbReference>
<proteinExistence type="predicted"/>
<dbReference type="GO" id="GO:0016787">
    <property type="term" value="F:hydrolase activity"/>
    <property type="evidence" value="ECO:0007669"/>
    <property type="project" value="UniProtKB-KW"/>
</dbReference>
<gene>
    <name evidence="2" type="ORF">CLV34_0608</name>
</gene>
<dbReference type="PANTHER" id="PTHR42886:SF29">
    <property type="entry name" value="PUMMELIG, ISOFORM A"/>
    <property type="match status" value="1"/>
</dbReference>
<dbReference type="RefSeq" id="WP_245858939.1">
    <property type="nucleotide sequence ID" value="NZ_PGTZ01000006.1"/>
</dbReference>
<dbReference type="Proteomes" id="UP000231586">
    <property type="component" value="Unassembled WGS sequence"/>
</dbReference>
<dbReference type="InterPro" id="IPR000073">
    <property type="entry name" value="AB_hydrolase_1"/>
</dbReference>
<dbReference type="PANTHER" id="PTHR42886">
    <property type="entry name" value="RE40534P-RELATED"/>
    <property type="match status" value="1"/>
</dbReference>
<evidence type="ECO:0000313" key="2">
    <source>
        <dbReference type="EMBL" id="PJI94761.1"/>
    </source>
</evidence>
<protein>
    <submittedName>
        <fullName evidence="2">Alpha-beta hydrolase superfamily lysophospholipase</fullName>
    </submittedName>
</protein>
<evidence type="ECO:0000313" key="3">
    <source>
        <dbReference type="Proteomes" id="UP000231586"/>
    </source>
</evidence>
<organism evidence="2 3">
    <name type="scientific">Luteimicrobium subarcticum</name>
    <dbReference type="NCBI Taxonomy" id="620910"/>
    <lineage>
        <taxon>Bacteria</taxon>
        <taxon>Bacillati</taxon>
        <taxon>Actinomycetota</taxon>
        <taxon>Actinomycetes</taxon>
        <taxon>Micrococcales</taxon>
        <taxon>Luteimicrobium</taxon>
    </lineage>
</organism>
<sequence length="280" mass="28918">MHHDLPSADTGPDPAGPVRAGVVFVHGMRTSGAIWTPQLDAVRATGRGAVAIDLPGHGARRADRFTLDAALDVVDDAAAEVTASSPGAPWVLVGLSLGGYAALAYAARRAGSRAGAGRARAARPGAGVLAGVVAAACTTETRGVPLRMFQAGLRGALATGRGTARRTTPDSTADATDTAAPGWDLVADALRDLSAESSVENLRRADVPVWLVNGARDRLRLHEWRHRRVPGTRLVVVPHAGHDVSVEAPEAFSRTVLEALDVFERAADLGVPRPGATLGA</sequence>
<evidence type="ECO:0000259" key="1">
    <source>
        <dbReference type="Pfam" id="PF12697"/>
    </source>
</evidence>
<dbReference type="SUPFAM" id="SSF53474">
    <property type="entry name" value="alpha/beta-Hydrolases"/>
    <property type="match status" value="1"/>
</dbReference>
<dbReference type="Pfam" id="PF12697">
    <property type="entry name" value="Abhydrolase_6"/>
    <property type="match status" value="1"/>
</dbReference>
<keyword evidence="2" id="KW-0378">Hydrolase</keyword>
<accession>A0A2M8WUZ8</accession>
<dbReference type="AlphaFoldDB" id="A0A2M8WUZ8"/>
<dbReference type="EMBL" id="PGTZ01000006">
    <property type="protein sequence ID" value="PJI94761.1"/>
    <property type="molecule type" value="Genomic_DNA"/>
</dbReference>
<reference evidence="2 3" key="1">
    <citation type="submission" date="2017-11" db="EMBL/GenBank/DDBJ databases">
        <title>Genomic Encyclopedia of Archaeal and Bacterial Type Strains, Phase II (KMG-II): From Individual Species to Whole Genera.</title>
        <authorList>
            <person name="Goeker M."/>
        </authorList>
    </citation>
    <scope>NUCLEOTIDE SEQUENCE [LARGE SCALE GENOMIC DNA]</scope>
    <source>
        <strain evidence="2 3">DSM 22413</strain>
    </source>
</reference>
<feature type="domain" description="AB hydrolase-1" evidence="1">
    <location>
        <begin position="22"/>
        <end position="254"/>
    </location>
</feature>